<name>A0A2K2D8X7_BRADI</name>
<protein>
    <submittedName>
        <fullName evidence="2 3">Uncharacterized protein</fullName>
    </submittedName>
</protein>
<gene>
    <name evidence="2" type="ORF">BRADI_2g16862v3</name>
</gene>
<keyword evidence="4" id="KW-1185">Reference proteome</keyword>
<reference evidence="2" key="2">
    <citation type="submission" date="2017-06" db="EMBL/GenBank/DDBJ databases">
        <title>WGS assembly of Brachypodium distachyon.</title>
        <authorList>
            <consortium name="The International Brachypodium Initiative"/>
            <person name="Lucas S."/>
            <person name="Harmon-Smith M."/>
            <person name="Lail K."/>
            <person name="Tice H."/>
            <person name="Grimwood J."/>
            <person name="Bruce D."/>
            <person name="Barry K."/>
            <person name="Shu S."/>
            <person name="Lindquist E."/>
            <person name="Wang M."/>
            <person name="Pitluck S."/>
            <person name="Vogel J.P."/>
            <person name="Garvin D.F."/>
            <person name="Mockler T.C."/>
            <person name="Schmutz J."/>
            <person name="Rokhsar D."/>
            <person name="Bevan M.W."/>
        </authorList>
    </citation>
    <scope>NUCLEOTIDE SEQUENCE</scope>
    <source>
        <strain evidence="2">Bd21</strain>
    </source>
</reference>
<feature type="compositionally biased region" description="Polar residues" evidence="1">
    <location>
        <begin position="1"/>
        <end position="11"/>
    </location>
</feature>
<dbReference type="AlphaFoldDB" id="A0A2K2D8X7"/>
<dbReference type="Gramene" id="PNT70725">
    <property type="protein sequence ID" value="PNT70725"/>
    <property type="gene ID" value="BRADI_2g16862v3"/>
</dbReference>
<proteinExistence type="predicted"/>
<accession>A0A2K2D8X7</accession>
<dbReference type="InParanoid" id="A0A2K2D8X7"/>
<evidence type="ECO:0000256" key="1">
    <source>
        <dbReference type="SAM" id="MobiDB-lite"/>
    </source>
</evidence>
<reference evidence="2 3" key="1">
    <citation type="journal article" date="2010" name="Nature">
        <title>Genome sequencing and analysis of the model grass Brachypodium distachyon.</title>
        <authorList>
            <consortium name="International Brachypodium Initiative"/>
        </authorList>
    </citation>
    <scope>NUCLEOTIDE SEQUENCE [LARGE SCALE GENOMIC DNA]</scope>
    <source>
        <strain evidence="2 3">Bd21</strain>
    </source>
</reference>
<dbReference type="EMBL" id="CM000881">
    <property type="protein sequence ID" value="PNT70725.1"/>
    <property type="molecule type" value="Genomic_DNA"/>
</dbReference>
<dbReference type="Proteomes" id="UP000008810">
    <property type="component" value="Chromosome 2"/>
</dbReference>
<feature type="region of interest" description="Disordered" evidence="1">
    <location>
        <begin position="1"/>
        <end position="35"/>
    </location>
</feature>
<dbReference type="EnsemblPlants" id="PNT70725">
    <property type="protein sequence ID" value="PNT70725"/>
    <property type="gene ID" value="BRADI_2g16862v3"/>
</dbReference>
<evidence type="ECO:0000313" key="3">
    <source>
        <dbReference type="EnsemblPlants" id="PNT70725"/>
    </source>
</evidence>
<feature type="compositionally biased region" description="Low complexity" evidence="1">
    <location>
        <begin position="17"/>
        <end position="31"/>
    </location>
</feature>
<evidence type="ECO:0000313" key="2">
    <source>
        <dbReference type="EMBL" id="PNT70725.1"/>
    </source>
</evidence>
<evidence type="ECO:0000313" key="4">
    <source>
        <dbReference type="Proteomes" id="UP000008810"/>
    </source>
</evidence>
<sequence>MPPSDSQNSAASHIRISLPESSNSAGSSGRSPIPKRLQRCCYGYLWSEIWRRRCGSGDRSLTGGEINIITLFVWSNHSESRRQANGGGCIFAVVASGQENFYYL</sequence>
<organism evidence="2">
    <name type="scientific">Brachypodium distachyon</name>
    <name type="common">Purple false brome</name>
    <name type="synonym">Trachynia distachya</name>
    <dbReference type="NCBI Taxonomy" id="15368"/>
    <lineage>
        <taxon>Eukaryota</taxon>
        <taxon>Viridiplantae</taxon>
        <taxon>Streptophyta</taxon>
        <taxon>Embryophyta</taxon>
        <taxon>Tracheophyta</taxon>
        <taxon>Spermatophyta</taxon>
        <taxon>Magnoliopsida</taxon>
        <taxon>Liliopsida</taxon>
        <taxon>Poales</taxon>
        <taxon>Poaceae</taxon>
        <taxon>BOP clade</taxon>
        <taxon>Pooideae</taxon>
        <taxon>Stipodae</taxon>
        <taxon>Brachypodieae</taxon>
        <taxon>Brachypodium</taxon>
    </lineage>
</organism>
<reference evidence="3" key="3">
    <citation type="submission" date="2018-08" db="UniProtKB">
        <authorList>
            <consortium name="EnsemblPlants"/>
        </authorList>
    </citation>
    <scope>IDENTIFICATION</scope>
    <source>
        <strain evidence="3">cv. Bd21</strain>
    </source>
</reference>